<dbReference type="InterPro" id="IPR023033">
    <property type="entry name" value="Ala_tRNA_ligase_euk/bac"/>
</dbReference>
<evidence type="ECO:0000256" key="1">
    <source>
        <dbReference type="ARBA" id="ARBA00008226"/>
    </source>
</evidence>
<dbReference type="Gene3D" id="3.30.930.10">
    <property type="entry name" value="Bira Bifunctional Protein, Domain 2"/>
    <property type="match status" value="1"/>
</dbReference>
<dbReference type="GO" id="GO:0005524">
    <property type="term" value="F:ATP binding"/>
    <property type="evidence" value="ECO:0007669"/>
    <property type="project" value="UniProtKB-UniRule"/>
</dbReference>
<dbReference type="HAMAP" id="MF_00036_B">
    <property type="entry name" value="Ala_tRNA_synth_B"/>
    <property type="match status" value="1"/>
</dbReference>
<dbReference type="InterPro" id="IPR012947">
    <property type="entry name" value="tRNA_SAD"/>
</dbReference>
<keyword evidence="3 9" id="KW-0436">Ligase</keyword>
<keyword evidence="5 9" id="KW-0067">ATP-binding</keyword>
<dbReference type="InterPro" id="IPR018164">
    <property type="entry name" value="Ala-tRNA-synth_IIc_N"/>
</dbReference>
<keyword evidence="6 9" id="KW-0694">RNA-binding</keyword>
<feature type="binding site" evidence="9">
    <location>
        <position position="576"/>
    </location>
    <ligand>
        <name>Zn(2+)</name>
        <dbReference type="ChEBI" id="CHEBI:29105"/>
    </ligand>
</feature>
<dbReference type="EC" id="6.1.1.7" evidence="9"/>
<dbReference type="Pfam" id="PF07973">
    <property type="entry name" value="tRNA_SAD"/>
    <property type="match status" value="1"/>
</dbReference>
<dbReference type="SUPFAM" id="SSF101353">
    <property type="entry name" value="Putative anticodon-binding domain of alanyl-tRNA synthetase (AlaRS)"/>
    <property type="match status" value="1"/>
</dbReference>
<name>A0A1G1YK32_9BACT</name>
<dbReference type="InterPro" id="IPR018165">
    <property type="entry name" value="Ala-tRNA-synth_IIc_core"/>
</dbReference>
<keyword evidence="4 9" id="KW-0547">Nucleotide-binding</keyword>
<keyword evidence="8 9" id="KW-0030">Aminoacyl-tRNA synthetase</keyword>
<dbReference type="CDD" id="cd00673">
    <property type="entry name" value="AlaRS_core"/>
    <property type="match status" value="1"/>
</dbReference>
<keyword evidence="2 9" id="KW-0820">tRNA-binding</keyword>
<dbReference type="InterPro" id="IPR050058">
    <property type="entry name" value="Ala-tRNA_ligase"/>
</dbReference>
<keyword evidence="9" id="KW-0862">Zinc</keyword>
<comment type="similarity">
    <text evidence="1 9">Belongs to the class-II aminoacyl-tRNA synthetase family.</text>
</comment>
<comment type="caution">
    <text evidence="11">The sequence shown here is derived from an EMBL/GenBank/DDBJ whole genome shotgun (WGS) entry which is preliminary data.</text>
</comment>
<accession>A0A1G1YK32</accession>
<evidence type="ECO:0000256" key="3">
    <source>
        <dbReference type="ARBA" id="ARBA00022598"/>
    </source>
</evidence>
<comment type="subcellular location">
    <subcellularLocation>
        <location evidence="9">Cytoplasm</location>
    </subcellularLocation>
</comment>
<evidence type="ECO:0000256" key="8">
    <source>
        <dbReference type="ARBA" id="ARBA00023146"/>
    </source>
</evidence>
<proteinExistence type="inferred from homology"/>
<dbReference type="SUPFAM" id="SSF55681">
    <property type="entry name" value="Class II aaRS and biotin synthetases"/>
    <property type="match status" value="1"/>
</dbReference>
<evidence type="ECO:0000313" key="12">
    <source>
        <dbReference type="Proteomes" id="UP000177376"/>
    </source>
</evidence>
<evidence type="ECO:0000256" key="2">
    <source>
        <dbReference type="ARBA" id="ARBA00022555"/>
    </source>
</evidence>
<dbReference type="FunFam" id="3.30.980.10:FF:000004">
    <property type="entry name" value="Alanine--tRNA ligase, cytoplasmic"/>
    <property type="match status" value="1"/>
</dbReference>
<dbReference type="SUPFAM" id="SSF55186">
    <property type="entry name" value="ThrRS/AlaRS common domain"/>
    <property type="match status" value="1"/>
</dbReference>
<dbReference type="PANTHER" id="PTHR11777">
    <property type="entry name" value="ALANYL-TRNA SYNTHETASE"/>
    <property type="match status" value="1"/>
</dbReference>
<feature type="domain" description="Alanyl-transfer RNA synthetases family profile" evidence="10">
    <location>
        <begin position="1"/>
        <end position="606"/>
    </location>
</feature>
<comment type="catalytic activity">
    <reaction evidence="9">
        <text>tRNA(Ala) + L-alanine + ATP = L-alanyl-tRNA(Ala) + AMP + diphosphate</text>
        <dbReference type="Rhea" id="RHEA:12540"/>
        <dbReference type="Rhea" id="RHEA-COMP:9657"/>
        <dbReference type="Rhea" id="RHEA-COMP:9923"/>
        <dbReference type="ChEBI" id="CHEBI:30616"/>
        <dbReference type="ChEBI" id="CHEBI:33019"/>
        <dbReference type="ChEBI" id="CHEBI:57972"/>
        <dbReference type="ChEBI" id="CHEBI:78442"/>
        <dbReference type="ChEBI" id="CHEBI:78497"/>
        <dbReference type="ChEBI" id="CHEBI:456215"/>
        <dbReference type="EC" id="6.1.1.7"/>
    </reaction>
</comment>
<comment type="domain">
    <text evidence="9">Consists of three domains; the N-terminal catalytic domain, the editing domain and the C-terminal C-Ala domain. The editing domain removes incorrectly charged amino acids, while the C-Ala domain, along with tRNA(Ala), serves as a bridge to cooperatively bring together the editing and aminoacylation centers thus stimulating deacylation of misacylated tRNAs.</text>
</comment>
<dbReference type="SMART" id="SM00863">
    <property type="entry name" value="tRNA_SAD"/>
    <property type="match status" value="1"/>
</dbReference>
<dbReference type="InterPro" id="IPR018163">
    <property type="entry name" value="Thr/Ala-tRNA-synth_IIc_edit"/>
</dbReference>
<dbReference type="GO" id="GO:0006419">
    <property type="term" value="P:alanyl-tRNA aminoacylation"/>
    <property type="evidence" value="ECO:0007669"/>
    <property type="project" value="UniProtKB-UniRule"/>
</dbReference>
<dbReference type="GO" id="GO:0000049">
    <property type="term" value="F:tRNA binding"/>
    <property type="evidence" value="ECO:0007669"/>
    <property type="project" value="UniProtKB-KW"/>
</dbReference>
<dbReference type="GO" id="GO:0002161">
    <property type="term" value="F:aminoacyl-tRNA deacylase activity"/>
    <property type="evidence" value="ECO:0007669"/>
    <property type="project" value="TreeGrafter"/>
</dbReference>
<evidence type="ECO:0000256" key="9">
    <source>
        <dbReference type="HAMAP-Rule" id="MF_00036"/>
    </source>
</evidence>
<evidence type="ECO:0000259" key="10">
    <source>
        <dbReference type="PROSITE" id="PS50860"/>
    </source>
</evidence>
<dbReference type="AlphaFoldDB" id="A0A1G1YK32"/>
<comment type="cofactor">
    <cofactor evidence="9">
        <name>Zn(2+)</name>
        <dbReference type="ChEBI" id="CHEBI:29105"/>
    </cofactor>
    <text evidence="9">Binds 1 zinc ion per subunit.</text>
</comment>
<keyword evidence="7 9" id="KW-0648">Protein biosynthesis</keyword>
<comment type="function">
    <text evidence="9">Catalyzes the attachment of alanine to tRNA(Ala) in a two-step reaction: alanine is first activated by ATP to form Ala-AMP and then transferred to the acceptor end of tRNA(Ala). Also edits incorrectly charged Ser-tRNA(Ala) and Gly-tRNA(Ala) via its editing domain.</text>
</comment>
<dbReference type="PANTHER" id="PTHR11777:SF9">
    <property type="entry name" value="ALANINE--TRNA LIGASE, CYTOPLASMIC"/>
    <property type="match status" value="1"/>
</dbReference>
<dbReference type="GO" id="GO:0004813">
    <property type="term" value="F:alanine-tRNA ligase activity"/>
    <property type="evidence" value="ECO:0007669"/>
    <property type="project" value="UniProtKB-UniRule"/>
</dbReference>
<dbReference type="PRINTS" id="PR00980">
    <property type="entry name" value="TRNASYNTHALA"/>
</dbReference>
<sequence>MTTKELKEKYLTFFERRNHKLISGASLLPTNDPTVLFTTAGMHPLVPYLLGEKHPAGQRLVNIQKCIRTGDIDQVGDAWHLTFFEMLGNWSLGDYFKPEAITMSFDFLTQELGIPVEKLAVSCFEGEEKNNIPPDDESAKIWQSLGLAKGRIAFLGRSDNWWGPAGQTGPCGPDTEMFYWTGNEPVPENFDPANDHNWVEIWNDVFMQYNKTADGQYEELKQKNVDTGLGLERTAAVLSHLKSVYDIEPLSTIVLQITSLMSDLELAPEYVSDLNLADQAGLETEKTIRIIADHLRAATFILAEGIEPSNVEQGYVLRRLIRRAIRYGQKLGLVENFTPRIAEVVIDKMGGFYKELRTNRDFIISQLAKEEEKFNETLKKGLKELEKIGQNKKVSGSEAFKLFTTYGFPYEMTVELAKERGWEVAEKEYQEEFSKHREISRQGSSQKFKGGLADQSIETTSLHTAAHLLLAALRRVLGNHVYQKGSNITAERLRFDFSHPDKLTDEQKKRVEDLVNEQIAKDLPVTIEELTVAEAKKRGAMGVFEARYGEKVKVYSIGDSVPGGQVFSQEICGGPHATQTGELGHFKIQKEESSSSGVRRIKAILE</sequence>
<dbReference type="InterPro" id="IPR018162">
    <property type="entry name" value="Ala-tRNA-ligase_IIc_anticod-bd"/>
</dbReference>
<dbReference type="GO" id="GO:0005737">
    <property type="term" value="C:cytoplasm"/>
    <property type="evidence" value="ECO:0007669"/>
    <property type="project" value="UniProtKB-SubCell"/>
</dbReference>
<evidence type="ECO:0000256" key="5">
    <source>
        <dbReference type="ARBA" id="ARBA00022840"/>
    </source>
</evidence>
<feature type="binding site" evidence="9">
    <location>
        <position position="467"/>
    </location>
    <ligand>
        <name>Zn(2+)</name>
        <dbReference type="ChEBI" id="CHEBI:29105"/>
    </ligand>
</feature>
<feature type="binding site" evidence="9">
    <location>
        <position position="572"/>
    </location>
    <ligand>
        <name>Zn(2+)</name>
        <dbReference type="ChEBI" id="CHEBI:29105"/>
    </ligand>
</feature>
<dbReference type="Pfam" id="PF01411">
    <property type="entry name" value="tRNA-synt_2c"/>
    <property type="match status" value="1"/>
</dbReference>
<protein>
    <recommendedName>
        <fullName evidence="9">Alanine--tRNA ligase</fullName>
        <ecNumber evidence="9">6.1.1.7</ecNumber>
    </recommendedName>
    <alternativeName>
        <fullName evidence="9">Alanyl-tRNA synthetase</fullName>
        <shortName evidence="9">AlaRS</shortName>
    </alternativeName>
</protein>
<keyword evidence="9" id="KW-0963">Cytoplasm</keyword>
<evidence type="ECO:0000256" key="6">
    <source>
        <dbReference type="ARBA" id="ARBA00022884"/>
    </source>
</evidence>
<dbReference type="GO" id="GO:0008270">
    <property type="term" value="F:zinc ion binding"/>
    <property type="evidence" value="ECO:0007669"/>
    <property type="project" value="UniProtKB-UniRule"/>
</dbReference>
<keyword evidence="9" id="KW-0479">Metal-binding</keyword>
<dbReference type="InterPro" id="IPR045864">
    <property type="entry name" value="aa-tRNA-synth_II/BPL/LPL"/>
</dbReference>
<evidence type="ECO:0000313" key="11">
    <source>
        <dbReference type="EMBL" id="OGY52641.1"/>
    </source>
</evidence>
<organism evidence="11 12">
    <name type="scientific">Candidatus Buchananbacteria bacterium RIFCSPLOWO2_01_FULL_39_33</name>
    <dbReference type="NCBI Taxonomy" id="1797543"/>
    <lineage>
        <taxon>Bacteria</taxon>
        <taxon>Candidatus Buchananiibacteriota</taxon>
    </lineage>
</organism>
<dbReference type="NCBIfam" id="TIGR00344">
    <property type="entry name" value="alaS"/>
    <property type="match status" value="1"/>
</dbReference>
<gene>
    <name evidence="9" type="primary">alaS</name>
    <name evidence="11" type="ORF">A3A02_03910</name>
</gene>
<dbReference type="Gene3D" id="3.30.980.10">
    <property type="entry name" value="Threonyl-trna Synthetase, Chain A, domain 2"/>
    <property type="match status" value="1"/>
</dbReference>
<evidence type="ECO:0000256" key="7">
    <source>
        <dbReference type="ARBA" id="ARBA00022917"/>
    </source>
</evidence>
<dbReference type="EMBL" id="MHIM01000013">
    <property type="protein sequence ID" value="OGY52641.1"/>
    <property type="molecule type" value="Genomic_DNA"/>
</dbReference>
<feature type="binding site" evidence="9">
    <location>
        <position position="463"/>
    </location>
    <ligand>
        <name>Zn(2+)</name>
        <dbReference type="ChEBI" id="CHEBI:29105"/>
    </ligand>
</feature>
<reference evidence="11 12" key="1">
    <citation type="journal article" date="2016" name="Nat. Commun.">
        <title>Thousands of microbial genomes shed light on interconnected biogeochemical processes in an aquifer system.</title>
        <authorList>
            <person name="Anantharaman K."/>
            <person name="Brown C.T."/>
            <person name="Hug L.A."/>
            <person name="Sharon I."/>
            <person name="Castelle C.J."/>
            <person name="Probst A.J."/>
            <person name="Thomas B.C."/>
            <person name="Singh A."/>
            <person name="Wilkins M.J."/>
            <person name="Karaoz U."/>
            <person name="Brodie E.L."/>
            <person name="Williams K.H."/>
            <person name="Hubbard S.S."/>
            <person name="Banfield J.F."/>
        </authorList>
    </citation>
    <scope>NUCLEOTIDE SEQUENCE [LARGE SCALE GENOMIC DNA]</scope>
</reference>
<dbReference type="Gene3D" id="3.30.54.20">
    <property type="match status" value="1"/>
</dbReference>
<dbReference type="Proteomes" id="UP000177376">
    <property type="component" value="Unassembled WGS sequence"/>
</dbReference>
<dbReference type="PROSITE" id="PS50860">
    <property type="entry name" value="AA_TRNA_LIGASE_II_ALA"/>
    <property type="match status" value="1"/>
</dbReference>
<evidence type="ECO:0000256" key="4">
    <source>
        <dbReference type="ARBA" id="ARBA00022741"/>
    </source>
</evidence>
<dbReference type="InterPro" id="IPR002318">
    <property type="entry name" value="Ala-tRNA-lgiase_IIc"/>
</dbReference>
<dbReference type="NCBIfam" id="NF002436">
    <property type="entry name" value="PRK01584.1"/>
    <property type="match status" value="1"/>
</dbReference>